<evidence type="ECO:0008006" key="4">
    <source>
        <dbReference type="Google" id="ProtNLM"/>
    </source>
</evidence>
<name>A0A1M5CEZ2_9CLOT</name>
<feature type="transmembrane region" description="Helical" evidence="1">
    <location>
        <begin position="109"/>
        <end position="127"/>
    </location>
</feature>
<feature type="transmembrane region" description="Helical" evidence="1">
    <location>
        <begin position="162"/>
        <end position="186"/>
    </location>
</feature>
<organism evidence="2 3">
    <name type="scientific">Lactonifactor longoviformis DSM 17459</name>
    <dbReference type="NCBI Taxonomy" id="1122155"/>
    <lineage>
        <taxon>Bacteria</taxon>
        <taxon>Bacillati</taxon>
        <taxon>Bacillota</taxon>
        <taxon>Clostridia</taxon>
        <taxon>Eubacteriales</taxon>
        <taxon>Clostridiaceae</taxon>
        <taxon>Lactonifactor</taxon>
    </lineage>
</organism>
<keyword evidence="3" id="KW-1185">Reference proteome</keyword>
<reference evidence="2 3" key="1">
    <citation type="submission" date="2016-11" db="EMBL/GenBank/DDBJ databases">
        <authorList>
            <person name="Jaros S."/>
            <person name="Januszkiewicz K."/>
            <person name="Wedrychowicz H."/>
        </authorList>
    </citation>
    <scope>NUCLEOTIDE SEQUENCE [LARGE SCALE GENOMIC DNA]</scope>
    <source>
        <strain evidence="2 3">DSM 17459</strain>
    </source>
</reference>
<keyword evidence="1" id="KW-1133">Transmembrane helix</keyword>
<dbReference type="EMBL" id="FQVI01000039">
    <property type="protein sequence ID" value="SHF53246.1"/>
    <property type="molecule type" value="Genomic_DNA"/>
</dbReference>
<dbReference type="OrthoDB" id="5451070at2"/>
<sequence>MNKFKEIFSSWKLLITVLVIVMISERIGLLKIPIGSGSIMFLPLLYAMALGLILYLAKPVKWVNKEQTSMADKFIVIGISVFIAKVGVQSGAAIEAVIKAGPALILQELGNLGTILIALPFALLLGFKREAVGMTHSIAREPNVGFIASKYGLDSAEGRGVMIIYIVGTLIGTIFMGVMSSVLASFTPLHPFAIAMATGVGSGSMMAAASAPLVSMFPDMATEITAYAATSNLLSTADGIYMTMFIGLPLCNFLYRKLEPVLGKNRKVKTN</sequence>
<feature type="transmembrane region" description="Helical" evidence="1">
    <location>
        <begin position="233"/>
        <end position="255"/>
    </location>
</feature>
<dbReference type="RefSeq" id="WP_072854644.1">
    <property type="nucleotide sequence ID" value="NZ_FQVI01000039.1"/>
</dbReference>
<keyword evidence="1" id="KW-0812">Transmembrane</keyword>
<gene>
    <name evidence="2" type="ORF">SAMN02745158_04117</name>
</gene>
<keyword evidence="1" id="KW-0472">Membrane</keyword>
<proteinExistence type="predicted"/>
<feature type="transmembrane region" description="Helical" evidence="1">
    <location>
        <begin position="193"/>
        <end position="213"/>
    </location>
</feature>
<accession>A0A1M5CEZ2</accession>
<dbReference type="InterPro" id="IPR021450">
    <property type="entry name" value="DUF3100"/>
</dbReference>
<dbReference type="Proteomes" id="UP000184245">
    <property type="component" value="Unassembled WGS sequence"/>
</dbReference>
<dbReference type="AlphaFoldDB" id="A0A1M5CEZ2"/>
<evidence type="ECO:0000313" key="3">
    <source>
        <dbReference type="Proteomes" id="UP000184245"/>
    </source>
</evidence>
<protein>
    <recommendedName>
        <fullName evidence="4">DUF3100 domain-containing protein</fullName>
    </recommendedName>
</protein>
<dbReference type="Pfam" id="PF11299">
    <property type="entry name" value="DUF3100"/>
    <property type="match status" value="1"/>
</dbReference>
<evidence type="ECO:0000256" key="1">
    <source>
        <dbReference type="SAM" id="Phobius"/>
    </source>
</evidence>
<evidence type="ECO:0000313" key="2">
    <source>
        <dbReference type="EMBL" id="SHF53246.1"/>
    </source>
</evidence>
<feature type="transmembrane region" description="Helical" evidence="1">
    <location>
        <begin position="38"/>
        <end position="57"/>
    </location>
</feature>
<feature type="transmembrane region" description="Helical" evidence="1">
    <location>
        <begin position="12"/>
        <end position="32"/>
    </location>
</feature>
<dbReference type="STRING" id="1122155.SAMN02745158_04117"/>